<feature type="compositionally biased region" description="Basic and acidic residues" evidence="1">
    <location>
        <begin position="498"/>
        <end position="520"/>
    </location>
</feature>
<feature type="compositionally biased region" description="Low complexity" evidence="1">
    <location>
        <begin position="86"/>
        <end position="97"/>
    </location>
</feature>
<feature type="region of interest" description="Disordered" evidence="1">
    <location>
        <begin position="565"/>
        <end position="614"/>
    </location>
</feature>
<dbReference type="AlphaFoldDB" id="A0A1E4TUP0"/>
<reference evidence="3" key="1">
    <citation type="submission" date="2016-05" db="EMBL/GenBank/DDBJ databases">
        <title>Comparative genomics of biotechnologically important yeasts.</title>
        <authorList>
            <consortium name="DOE Joint Genome Institute"/>
            <person name="Riley R."/>
            <person name="Haridas S."/>
            <person name="Wolfe K.H."/>
            <person name="Lopes M.R."/>
            <person name="Hittinger C.T."/>
            <person name="Goker M."/>
            <person name="Salamov A."/>
            <person name="Wisecaver J."/>
            <person name="Long T.M."/>
            <person name="Aerts A.L."/>
            <person name="Barry K."/>
            <person name="Choi C."/>
            <person name="Clum A."/>
            <person name="Coughlan A.Y."/>
            <person name="Deshpande S."/>
            <person name="Douglass A.P."/>
            <person name="Hanson S.J."/>
            <person name="Klenk H.-P."/>
            <person name="Labutti K."/>
            <person name="Lapidus A."/>
            <person name="Lindquist E."/>
            <person name="Lipzen A."/>
            <person name="Meier-Kolthoff J.P."/>
            <person name="Ohm R.A."/>
            <person name="Otillar R.P."/>
            <person name="Pangilinan J."/>
            <person name="Peng Y."/>
            <person name="Rokas A."/>
            <person name="Rosa C.A."/>
            <person name="Scheuner C."/>
            <person name="Sibirny A.A."/>
            <person name="Slot J.C."/>
            <person name="Stielow J.B."/>
            <person name="Sun H."/>
            <person name="Kurtzman C.P."/>
            <person name="Blackwell M."/>
            <person name="Grigoriev I.V."/>
            <person name="Jeffries T.W."/>
        </authorList>
    </citation>
    <scope>NUCLEOTIDE SEQUENCE [LARGE SCALE GENOMIC DNA]</scope>
    <source>
        <strain evidence="3">NRRL Y-2460</strain>
    </source>
</reference>
<accession>A0A1E4TUP0</accession>
<feature type="region of interest" description="Disordered" evidence="1">
    <location>
        <begin position="79"/>
        <end position="126"/>
    </location>
</feature>
<dbReference type="Pfam" id="PF17235">
    <property type="entry name" value="STD1"/>
    <property type="match status" value="1"/>
</dbReference>
<feature type="region of interest" description="Disordered" evidence="1">
    <location>
        <begin position="192"/>
        <end position="221"/>
    </location>
</feature>
<feature type="region of interest" description="Disordered" evidence="1">
    <location>
        <begin position="244"/>
        <end position="265"/>
    </location>
</feature>
<feature type="compositionally biased region" description="Low complexity" evidence="1">
    <location>
        <begin position="106"/>
        <end position="116"/>
    </location>
</feature>
<evidence type="ECO:0000313" key="2">
    <source>
        <dbReference type="EMBL" id="ODV95446.1"/>
    </source>
</evidence>
<name>A0A1E4TUP0_PACTA</name>
<evidence type="ECO:0000256" key="1">
    <source>
        <dbReference type="SAM" id="MobiDB-lite"/>
    </source>
</evidence>
<protein>
    <submittedName>
        <fullName evidence="2">Uncharacterized protein</fullName>
    </submittedName>
</protein>
<dbReference type="OrthoDB" id="4081967at2759"/>
<feature type="compositionally biased region" description="Acidic residues" evidence="1">
    <location>
        <begin position="597"/>
        <end position="606"/>
    </location>
</feature>
<proteinExistence type="predicted"/>
<organism evidence="2 3">
    <name type="scientific">Pachysolen tannophilus NRRL Y-2460</name>
    <dbReference type="NCBI Taxonomy" id="669874"/>
    <lineage>
        <taxon>Eukaryota</taxon>
        <taxon>Fungi</taxon>
        <taxon>Dikarya</taxon>
        <taxon>Ascomycota</taxon>
        <taxon>Saccharomycotina</taxon>
        <taxon>Pichiomycetes</taxon>
        <taxon>Pachysolenaceae</taxon>
        <taxon>Pachysolen</taxon>
    </lineage>
</organism>
<sequence>MYLPVHSSKQQTPNQFTDKAREEVISIYNRQPNNNNAAGSGGSSISGVSDNNVHTVISGEPPVLAKTKSRILPSFRFSSKVNNKDSSSQSRLGSLSGPLVGPADASTSTSTSSSSSLLKYAHGHSENQIQRSFTNSTIESTYSSRSSNASIFSKASFNTQNTLSTIDSNVSGKSRISLPSINDALSSTLSSTEDQRLFSNNNSSGPVAGSIGSSNQHQHQKQLLPPLHAIHSGIPVAPLQHQLLQQNQQPQQPQIPPHPKNRENGFKKSMSLERVISDIKDYNLFVDRSPTSGKKKNVGFEVFNQLNEIIAKVLQIEAVQLIDWNLNLIRCLLMINEIPPNWDVSRNEGDGSLLLPEITVNGNRHYKIQDGFQSELVKLIASYRRSLKNNVDNYQKFKNLSINFKNFIKNVMSDRFLVFEKKIISVDNVDKKFTLVKFNKNIKEEILKLQYFDINSNDKELISDLCKSDLFKEFNLDTSFKLKVATISVEQARYLQNTRDRDNDNGNDENKNNNNENDKCIDDDTLSVELRILALRNYFLNLLVASQTLLEFHYAINDLLNKEEESEAHKMDIQNDKTPIDKEKPQEKEDENKNGLEDENDDEVSEQESKQNALSENECKFLWDNIRERNFKKIECFF</sequence>
<evidence type="ECO:0000313" key="3">
    <source>
        <dbReference type="Proteomes" id="UP000094236"/>
    </source>
</evidence>
<dbReference type="Proteomes" id="UP000094236">
    <property type="component" value="Unassembled WGS sequence"/>
</dbReference>
<feature type="compositionally biased region" description="Basic and acidic residues" evidence="1">
    <location>
        <begin position="565"/>
        <end position="596"/>
    </location>
</feature>
<dbReference type="EMBL" id="KV454014">
    <property type="protein sequence ID" value="ODV95446.1"/>
    <property type="molecule type" value="Genomic_DNA"/>
</dbReference>
<keyword evidence="3" id="KW-1185">Reference proteome</keyword>
<dbReference type="InterPro" id="IPR035189">
    <property type="entry name" value="Std1/Mth1"/>
</dbReference>
<gene>
    <name evidence="2" type="ORF">PACTADRAFT_50166</name>
</gene>
<feature type="compositionally biased region" description="Polar residues" evidence="1">
    <location>
        <begin position="192"/>
        <end position="215"/>
    </location>
</feature>
<feature type="region of interest" description="Disordered" evidence="1">
    <location>
        <begin position="496"/>
        <end position="520"/>
    </location>
</feature>